<name>A0ACC1S6I0_9HYPO</name>
<reference evidence="1" key="1">
    <citation type="submission" date="2022-08" db="EMBL/GenBank/DDBJ databases">
        <title>Genome Sequence of Fusarium decemcellulare.</title>
        <authorList>
            <person name="Buettner E."/>
        </authorList>
    </citation>
    <scope>NUCLEOTIDE SEQUENCE</scope>
    <source>
        <strain evidence="1">Babe19</strain>
    </source>
</reference>
<dbReference type="EMBL" id="JANRMS010000908">
    <property type="protein sequence ID" value="KAJ3532972.1"/>
    <property type="molecule type" value="Genomic_DNA"/>
</dbReference>
<evidence type="ECO:0000313" key="1">
    <source>
        <dbReference type="EMBL" id="KAJ3532972.1"/>
    </source>
</evidence>
<protein>
    <submittedName>
        <fullName evidence="1">Uncharacterized protein</fullName>
    </submittedName>
</protein>
<sequence>METTENHVDLYTPRRVFIGNLLNAMMSKYLQLGANQAFWPNGEGQSLKSIEAGFQKYPQDKEFYVPFHPEYNGGRLSESGIVGQWGYERGLTYYEVQLAGHELPGYTAGAGYRVVELLLGRIKNLGTIENFTTQKGDFQGNNTAHTSHIVNPLGFPWGHGF</sequence>
<comment type="caution">
    <text evidence="1">The sequence shown here is derived from an EMBL/GenBank/DDBJ whole genome shotgun (WGS) entry which is preliminary data.</text>
</comment>
<proteinExistence type="predicted"/>
<organism evidence="1 2">
    <name type="scientific">Fusarium decemcellulare</name>
    <dbReference type="NCBI Taxonomy" id="57161"/>
    <lineage>
        <taxon>Eukaryota</taxon>
        <taxon>Fungi</taxon>
        <taxon>Dikarya</taxon>
        <taxon>Ascomycota</taxon>
        <taxon>Pezizomycotina</taxon>
        <taxon>Sordariomycetes</taxon>
        <taxon>Hypocreomycetidae</taxon>
        <taxon>Hypocreales</taxon>
        <taxon>Nectriaceae</taxon>
        <taxon>Fusarium</taxon>
        <taxon>Fusarium decemcellulare species complex</taxon>
    </lineage>
</organism>
<gene>
    <name evidence="1" type="ORF">NM208_g8191</name>
</gene>
<dbReference type="Proteomes" id="UP001148629">
    <property type="component" value="Unassembled WGS sequence"/>
</dbReference>
<accession>A0ACC1S6I0</accession>
<evidence type="ECO:0000313" key="2">
    <source>
        <dbReference type="Proteomes" id="UP001148629"/>
    </source>
</evidence>
<keyword evidence="2" id="KW-1185">Reference proteome</keyword>